<keyword evidence="8" id="KW-0378">Hydrolase</keyword>
<proteinExistence type="inferred from homology"/>
<dbReference type="PANTHER" id="PTHR42961">
    <property type="entry name" value="IRON-SULFUR PROTEIN NUBPL"/>
    <property type="match status" value="1"/>
</dbReference>
<comment type="similarity">
    <text evidence="2">In the C-terminal section; belongs to the Mrp/NBP35 ATP-binding proteins family.</text>
</comment>
<dbReference type="InterPro" id="IPR019591">
    <property type="entry name" value="Mrp/NBP35_ATP-bd"/>
</dbReference>
<evidence type="ECO:0000256" key="8">
    <source>
        <dbReference type="HAMAP-Rule" id="MF_02040"/>
    </source>
</evidence>
<dbReference type="STRING" id="709986.Deima_1637"/>
<keyword evidence="6 8" id="KW-0408">Iron</keyword>
<reference evidence="11" key="2">
    <citation type="submission" date="2011-01" db="EMBL/GenBank/DDBJ databases">
        <title>The complete genome of Deinococcus maricopensis DSM 21211.</title>
        <authorList>
            <consortium name="US DOE Joint Genome Institute (JGI-PGF)"/>
            <person name="Lucas S."/>
            <person name="Copeland A."/>
            <person name="Lapidus A."/>
            <person name="Goodwin L."/>
            <person name="Pitluck S."/>
            <person name="Kyrpides N."/>
            <person name="Mavromatis K."/>
            <person name="Pagani I."/>
            <person name="Ivanova N."/>
            <person name="Ovchinnikova G."/>
            <person name="Zeytun A."/>
            <person name="Detter J.C."/>
            <person name="Han C."/>
            <person name="Land M."/>
            <person name="Hauser L."/>
            <person name="Markowitz V."/>
            <person name="Cheng J.-F."/>
            <person name="Hugenholtz P."/>
            <person name="Woyke T."/>
            <person name="Wu D."/>
            <person name="Pukall R."/>
            <person name="Gehrich-Schroeter G."/>
            <person name="Brambilla E."/>
            <person name="Klenk H.-P."/>
            <person name="Eisen J.A."/>
        </authorList>
    </citation>
    <scope>NUCLEOTIDE SEQUENCE [LARGE SCALE GENOMIC DNA]</scope>
    <source>
        <strain evidence="11">DSM 21211 / LMG 22137 / NRRL B-23946 / LB-34</strain>
    </source>
</reference>
<dbReference type="GO" id="GO:0046872">
    <property type="term" value="F:metal ion binding"/>
    <property type="evidence" value="ECO:0007669"/>
    <property type="project" value="UniProtKB-KW"/>
</dbReference>
<evidence type="ECO:0000256" key="6">
    <source>
        <dbReference type="ARBA" id="ARBA00023004"/>
    </source>
</evidence>
<dbReference type="Pfam" id="PF10609">
    <property type="entry name" value="ParA"/>
    <property type="match status" value="1"/>
</dbReference>
<evidence type="ECO:0000256" key="4">
    <source>
        <dbReference type="ARBA" id="ARBA00022741"/>
    </source>
</evidence>
<dbReference type="GO" id="GO:0051539">
    <property type="term" value="F:4 iron, 4 sulfur cluster binding"/>
    <property type="evidence" value="ECO:0007669"/>
    <property type="project" value="TreeGrafter"/>
</dbReference>
<dbReference type="HAMAP" id="MF_02040">
    <property type="entry name" value="Mrp_NBP35"/>
    <property type="match status" value="1"/>
</dbReference>
<feature type="domain" description="MIP18 family-like" evidence="9">
    <location>
        <begin position="4"/>
        <end position="74"/>
    </location>
</feature>
<evidence type="ECO:0000256" key="1">
    <source>
        <dbReference type="ARBA" id="ARBA00007352"/>
    </source>
</evidence>
<keyword evidence="4 8" id="KW-0547">Nucleotide-binding</keyword>
<dbReference type="InterPro" id="IPR034904">
    <property type="entry name" value="FSCA_dom_sf"/>
</dbReference>
<dbReference type="InterPro" id="IPR044304">
    <property type="entry name" value="NUBPL-like"/>
</dbReference>
<dbReference type="InterPro" id="IPR027417">
    <property type="entry name" value="P-loop_NTPase"/>
</dbReference>
<gene>
    <name evidence="10" type="ordered locus">Deima_1637</name>
</gene>
<dbReference type="InterPro" id="IPR002744">
    <property type="entry name" value="MIP18-like"/>
</dbReference>
<keyword evidence="11" id="KW-1185">Reference proteome</keyword>
<organism evidence="10 11">
    <name type="scientific">Deinococcus maricopensis (strain DSM 21211 / LMG 22137 / NRRL B-23946 / LB-34)</name>
    <dbReference type="NCBI Taxonomy" id="709986"/>
    <lineage>
        <taxon>Bacteria</taxon>
        <taxon>Thermotogati</taxon>
        <taxon>Deinococcota</taxon>
        <taxon>Deinococci</taxon>
        <taxon>Deinococcales</taxon>
        <taxon>Deinococcaceae</taxon>
        <taxon>Deinococcus</taxon>
    </lineage>
</organism>
<comment type="similarity">
    <text evidence="8">Belongs to the Mrp/NBP35 ATP-binding proteins family.</text>
</comment>
<dbReference type="eggNOG" id="COG0489">
    <property type="taxonomic scope" value="Bacteria"/>
</dbReference>
<evidence type="ECO:0000256" key="2">
    <source>
        <dbReference type="ARBA" id="ARBA00008205"/>
    </source>
</evidence>
<dbReference type="PANTHER" id="PTHR42961:SF2">
    <property type="entry name" value="IRON-SULFUR PROTEIN NUBPL"/>
    <property type="match status" value="1"/>
</dbReference>
<dbReference type="Gene3D" id="3.40.50.300">
    <property type="entry name" value="P-loop containing nucleotide triphosphate hydrolases"/>
    <property type="match status" value="1"/>
</dbReference>
<keyword evidence="3 8" id="KW-0479">Metal-binding</keyword>
<dbReference type="CDD" id="cd02037">
    <property type="entry name" value="Mrp_NBP35"/>
    <property type="match status" value="1"/>
</dbReference>
<name>E8U897_DEIML</name>
<dbReference type="Pfam" id="PF01883">
    <property type="entry name" value="FeS_assembly_P"/>
    <property type="match status" value="1"/>
</dbReference>
<dbReference type="SUPFAM" id="SSF52540">
    <property type="entry name" value="P-loop containing nucleoside triphosphate hydrolases"/>
    <property type="match status" value="1"/>
</dbReference>
<dbReference type="HOGENOM" id="CLU_024839_0_0_0"/>
<dbReference type="GO" id="GO:0016226">
    <property type="term" value="P:iron-sulfur cluster assembly"/>
    <property type="evidence" value="ECO:0007669"/>
    <property type="project" value="InterPro"/>
</dbReference>
<reference evidence="10 11" key="1">
    <citation type="journal article" date="2011" name="Stand. Genomic Sci.">
        <title>Complete genome sequence of Deinococcus maricopensis type strain (LB-34).</title>
        <authorList>
            <person name="Pukall R."/>
            <person name="Zeytun A."/>
            <person name="Lucas S."/>
            <person name="Lapidus A."/>
            <person name="Hammon N."/>
            <person name="Deshpande S."/>
            <person name="Nolan M."/>
            <person name="Cheng J.F."/>
            <person name="Pitluck S."/>
            <person name="Liolios K."/>
            <person name="Pagani I."/>
            <person name="Mikhailova N."/>
            <person name="Ivanova N."/>
            <person name="Mavromatis K."/>
            <person name="Pati A."/>
            <person name="Tapia R."/>
            <person name="Han C."/>
            <person name="Goodwin L."/>
            <person name="Chen A."/>
            <person name="Palaniappan K."/>
            <person name="Land M."/>
            <person name="Hauser L."/>
            <person name="Chang Y.J."/>
            <person name="Jeffries C.D."/>
            <person name="Brambilla E.M."/>
            <person name="Rohde M."/>
            <person name="Goker M."/>
            <person name="Detter J.C."/>
            <person name="Woyke T."/>
            <person name="Bristow J."/>
            <person name="Eisen J.A."/>
            <person name="Markowitz V."/>
            <person name="Hugenholtz P."/>
            <person name="Kyrpides N.C."/>
            <person name="Klenk H.P."/>
        </authorList>
    </citation>
    <scope>NUCLEOTIDE SEQUENCE [LARGE SCALE GENOMIC DNA]</scope>
    <source>
        <strain evidence="11">DSM 21211 / LMG 22137 / NRRL B-23946 / LB-34</strain>
    </source>
</reference>
<dbReference type="InterPro" id="IPR033756">
    <property type="entry name" value="YlxH/NBP35"/>
</dbReference>
<comment type="subunit">
    <text evidence="8">Homodimer.</text>
</comment>
<feature type="binding site" evidence="8">
    <location>
        <begin position="99"/>
        <end position="106"/>
    </location>
    <ligand>
        <name>ATP</name>
        <dbReference type="ChEBI" id="CHEBI:30616"/>
    </ligand>
</feature>
<sequence length="345" mass="36015">MHQDDVLAALRTVNDPELHRDLVSLGMVKGVRVDGDRVDVHVELTTPACPLRGTIEADVRRAVEAAGARDVRVEFSARVAPPAQPALPGVKHVLLVGSGKGGVGKSSVAANIAASLAADGARVGLMDADVYGPSIAHMMGASGEKVTATEDRKMRPLERHGVKFISMGNLSPAGQALVWRGPMLHSAVQQFLKDAAWGELDYLIVDLPPGTGDVQLSITQSVNVTGAVIVTTPQDVALIDAARAVDMFRKASVPILGVVENMSYFVAPDTGITYDIFGRGGARKLGGLTVLGEVPLDTEVRQDADGGVPSVLAHPQSAASVALRSVARTLAGRVSVQALDVLPMV</sequence>
<dbReference type="GO" id="GO:0140663">
    <property type="term" value="F:ATP-dependent FeS chaperone activity"/>
    <property type="evidence" value="ECO:0007669"/>
    <property type="project" value="InterPro"/>
</dbReference>
<evidence type="ECO:0000256" key="7">
    <source>
        <dbReference type="ARBA" id="ARBA00023014"/>
    </source>
</evidence>
<dbReference type="SUPFAM" id="SSF117916">
    <property type="entry name" value="Fe-S cluster assembly (FSCA) domain-like"/>
    <property type="match status" value="1"/>
</dbReference>
<comment type="similarity">
    <text evidence="1">In the N-terminal section; belongs to the MIP18 family.</text>
</comment>
<dbReference type="FunFam" id="3.40.50.300:FF:001119">
    <property type="entry name" value="Iron-sulfur cluster carrier protein"/>
    <property type="match status" value="1"/>
</dbReference>
<accession>E8U897</accession>
<dbReference type="Gene3D" id="3.30.300.130">
    <property type="entry name" value="Fe-S cluster assembly (FSCA)"/>
    <property type="match status" value="1"/>
</dbReference>
<comment type="function">
    <text evidence="8">Binds and transfers iron-sulfur (Fe-S) clusters to target apoproteins. Can hydrolyze ATP.</text>
</comment>
<dbReference type="EMBL" id="CP002454">
    <property type="protein sequence ID" value="ADV67286.1"/>
    <property type="molecule type" value="Genomic_DNA"/>
</dbReference>
<keyword evidence="5 8" id="KW-0067">ATP-binding</keyword>
<evidence type="ECO:0000313" key="11">
    <source>
        <dbReference type="Proteomes" id="UP000008635"/>
    </source>
</evidence>
<dbReference type="KEGG" id="dmr:Deima_1637"/>
<dbReference type="Proteomes" id="UP000008635">
    <property type="component" value="Chromosome"/>
</dbReference>
<protein>
    <recommendedName>
        <fullName evidence="8">Iron-sulfur cluster carrier protein</fullName>
    </recommendedName>
</protein>
<evidence type="ECO:0000256" key="3">
    <source>
        <dbReference type="ARBA" id="ARBA00022723"/>
    </source>
</evidence>
<dbReference type="RefSeq" id="WP_013556791.1">
    <property type="nucleotide sequence ID" value="NC_014958.1"/>
</dbReference>
<dbReference type="GO" id="GO:0016887">
    <property type="term" value="F:ATP hydrolysis activity"/>
    <property type="evidence" value="ECO:0007669"/>
    <property type="project" value="UniProtKB-UniRule"/>
</dbReference>
<evidence type="ECO:0000256" key="5">
    <source>
        <dbReference type="ARBA" id="ARBA00022840"/>
    </source>
</evidence>
<keyword evidence="7 8" id="KW-0411">Iron-sulfur</keyword>
<dbReference type="AlphaFoldDB" id="E8U897"/>
<dbReference type="GO" id="GO:0005524">
    <property type="term" value="F:ATP binding"/>
    <property type="evidence" value="ECO:0007669"/>
    <property type="project" value="UniProtKB-UniRule"/>
</dbReference>
<dbReference type="InterPro" id="IPR000808">
    <property type="entry name" value="Mrp-like_CS"/>
</dbReference>
<dbReference type="PROSITE" id="PS01215">
    <property type="entry name" value="MRP"/>
    <property type="match status" value="1"/>
</dbReference>
<evidence type="ECO:0000259" key="9">
    <source>
        <dbReference type="Pfam" id="PF01883"/>
    </source>
</evidence>
<evidence type="ECO:0000313" key="10">
    <source>
        <dbReference type="EMBL" id="ADV67286.1"/>
    </source>
</evidence>
<dbReference type="OrthoDB" id="9809679at2"/>